<reference evidence="14" key="1">
    <citation type="journal article" date="2019" name="Int. J. Syst. Evol. Microbiol.">
        <title>The Global Catalogue of Microorganisms (GCM) 10K type strain sequencing project: providing services to taxonomists for standard genome sequencing and annotation.</title>
        <authorList>
            <consortium name="The Broad Institute Genomics Platform"/>
            <consortium name="The Broad Institute Genome Sequencing Center for Infectious Disease"/>
            <person name="Wu L."/>
            <person name="Ma J."/>
        </authorList>
    </citation>
    <scope>NUCLEOTIDE SEQUENCE [LARGE SCALE GENOMIC DNA]</scope>
    <source>
        <strain evidence="14">CCUG 15531</strain>
    </source>
</reference>
<dbReference type="PROSITE" id="PS51892">
    <property type="entry name" value="SUBTILASE"/>
    <property type="match status" value="1"/>
</dbReference>
<name>A0ABW4MRY7_9BACI</name>
<comment type="similarity">
    <text evidence="1 8 9">Belongs to the peptidase S8 family.</text>
</comment>
<sequence>MLLAICMCLTLLFSSVPAHAHRFPDRPPLPELDMDEMVHEIIITDDNQFELVVEKIKRNYSSININHIYKHVFPGFSVTGKRSEIQKLKAEAGIQHSSPVATYQVSVEESVPFIGGKEIRSHFDKTDHRLTGKGVKVGVIDTGVDYTHPDLRMNYKGGYDLVDGDDDPMETKGITGRNTSHGTHVAGIIAANGKIKGVAPEADIIGYRALGPGGMGTSEQVIAAIDKAIEDKVDVINLSLGNTINGPDWPTSLALDKATEEGIVAVTSSGNSGPMVWTVGSPGTSSKAISVGASTPPMTLPFLTVGFADRKIQLQPLQGSIPWKLQKKYQIAKAGIGTETEFPKVKNKIVLMERGEITFTQKAVRAYEAGAIAVLIYNNTDGNFSGTLDKELPIPVASLSKADGEWLKKQIKTKNNVVSTSYQQIKDTIAEFSSRGPVTHTWAIKPDVVAPGVAIDSTIPNGYQEMQGTSMAAPHVAGASAILKQAHPDWTPEQIKAALMNTARLLDNEEGNLYKPYEQGAGRIQLHEAIHSETLIYPGSFSAGMLHHQDRRTKKRIRVTVDNQSNEEKRYSFEIPDNTKGVQWDLPLPFSVKPKQKKVITIGLDITPSIIGSGLHHGNLYLKEEKNRYHIPYMYVIEEPDYPRIMGFQFGKDDKEDIFRYELYLPGGAEEYGIVLYDPDTLRFVTFLDWDRNVARGLVERKVNRKERNLRGIFKAVIYVKKAGKEDILETEISFEDTMIGSH</sequence>
<dbReference type="InterPro" id="IPR000209">
    <property type="entry name" value="Peptidase_S8/S53_dom"/>
</dbReference>
<evidence type="ECO:0000256" key="2">
    <source>
        <dbReference type="ARBA" id="ARBA00022512"/>
    </source>
</evidence>
<feature type="active site" description="Charge relay system" evidence="8">
    <location>
        <position position="470"/>
    </location>
</feature>
<dbReference type="Pfam" id="PF00082">
    <property type="entry name" value="Peptidase_S8"/>
    <property type="match status" value="1"/>
</dbReference>
<dbReference type="InterPro" id="IPR015500">
    <property type="entry name" value="Peptidase_S8_subtilisin-rel"/>
</dbReference>
<dbReference type="InterPro" id="IPR046450">
    <property type="entry name" value="PA_dom_sf"/>
</dbReference>
<gene>
    <name evidence="13" type="ORF">ACFSFW_16865</name>
</gene>
<dbReference type="SUPFAM" id="SSF52025">
    <property type="entry name" value="PA domain"/>
    <property type="match status" value="1"/>
</dbReference>
<evidence type="ECO:0000256" key="3">
    <source>
        <dbReference type="ARBA" id="ARBA00022525"/>
    </source>
</evidence>
<evidence type="ECO:0000256" key="4">
    <source>
        <dbReference type="ARBA" id="ARBA00022670"/>
    </source>
</evidence>
<dbReference type="PANTHER" id="PTHR43806">
    <property type="entry name" value="PEPTIDASE S8"/>
    <property type="match status" value="1"/>
</dbReference>
<dbReference type="PANTHER" id="PTHR43806:SF65">
    <property type="entry name" value="SERINE PROTEASE APRX"/>
    <property type="match status" value="1"/>
</dbReference>
<evidence type="ECO:0000256" key="10">
    <source>
        <dbReference type="SAM" id="SignalP"/>
    </source>
</evidence>
<dbReference type="InterPro" id="IPR003137">
    <property type="entry name" value="PA_domain"/>
</dbReference>
<feature type="signal peptide" evidence="10">
    <location>
        <begin position="1"/>
        <end position="20"/>
    </location>
</feature>
<accession>A0ABW4MRY7</accession>
<evidence type="ECO:0000256" key="8">
    <source>
        <dbReference type="PROSITE-ProRule" id="PRU01240"/>
    </source>
</evidence>
<dbReference type="PROSITE" id="PS00136">
    <property type="entry name" value="SUBTILASE_ASP"/>
    <property type="match status" value="1"/>
</dbReference>
<dbReference type="InterPro" id="IPR034213">
    <property type="entry name" value="S8_Vpr-like"/>
</dbReference>
<evidence type="ECO:0000256" key="5">
    <source>
        <dbReference type="ARBA" id="ARBA00022729"/>
    </source>
</evidence>
<dbReference type="InterPro" id="IPR023828">
    <property type="entry name" value="Peptidase_S8_Ser-AS"/>
</dbReference>
<dbReference type="EMBL" id="JBHUEK010000025">
    <property type="protein sequence ID" value="MFD1780338.1"/>
    <property type="molecule type" value="Genomic_DNA"/>
</dbReference>
<dbReference type="Gene3D" id="3.50.30.30">
    <property type="match status" value="1"/>
</dbReference>
<evidence type="ECO:0000256" key="9">
    <source>
        <dbReference type="RuleBase" id="RU003355"/>
    </source>
</evidence>
<evidence type="ECO:0000256" key="7">
    <source>
        <dbReference type="ARBA" id="ARBA00022825"/>
    </source>
</evidence>
<evidence type="ECO:0000256" key="6">
    <source>
        <dbReference type="ARBA" id="ARBA00022801"/>
    </source>
</evidence>
<keyword evidence="2" id="KW-0134">Cell wall</keyword>
<keyword evidence="14" id="KW-1185">Reference proteome</keyword>
<keyword evidence="4 8" id="KW-0645">Protease</keyword>
<feature type="active site" description="Charge relay system" evidence="8">
    <location>
        <position position="141"/>
    </location>
</feature>
<keyword evidence="7 8" id="KW-0720">Serine protease</keyword>
<keyword evidence="5 10" id="KW-0732">Signal</keyword>
<organism evidence="13 14">
    <name type="scientific">Fredinandcohnia salidurans</name>
    <dbReference type="NCBI Taxonomy" id="2595041"/>
    <lineage>
        <taxon>Bacteria</taxon>
        <taxon>Bacillati</taxon>
        <taxon>Bacillota</taxon>
        <taxon>Bacilli</taxon>
        <taxon>Bacillales</taxon>
        <taxon>Bacillaceae</taxon>
        <taxon>Fredinandcohnia</taxon>
    </lineage>
</organism>
<proteinExistence type="inferred from homology"/>
<evidence type="ECO:0000259" key="11">
    <source>
        <dbReference type="Pfam" id="PF00082"/>
    </source>
</evidence>
<protein>
    <submittedName>
        <fullName evidence="13">S8 family serine peptidase</fullName>
    </submittedName>
</protein>
<feature type="domain" description="PA" evidence="12">
    <location>
        <begin position="340"/>
        <end position="407"/>
    </location>
</feature>
<evidence type="ECO:0000313" key="14">
    <source>
        <dbReference type="Proteomes" id="UP001597227"/>
    </source>
</evidence>
<feature type="domain" description="Peptidase S8/S53" evidence="11">
    <location>
        <begin position="132"/>
        <end position="517"/>
    </location>
</feature>
<dbReference type="Proteomes" id="UP001597227">
    <property type="component" value="Unassembled WGS sequence"/>
</dbReference>
<evidence type="ECO:0000313" key="13">
    <source>
        <dbReference type="EMBL" id="MFD1780338.1"/>
    </source>
</evidence>
<dbReference type="InterPro" id="IPR022398">
    <property type="entry name" value="Peptidase_S8_His-AS"/>
</dbReference>
<dbReference type="Gene3D" id="3.40.50.200">
    <property type="entry name" value="Peptidase S8/S53 domain"/>
    <property type="match status" value="1"/>
</dbReference>
<evidence type="ECO:0000259" key="12">
    <source>
        <dbReference type="Pfam" id="PF02225"/>
    </source>
</evidence>
<dbReference type="PROSITE" id="PS00137">
    <property type="entry name" value="SUBTILASE_HIS"/>
    <property type="match status" value="1"/>
</dbReference>
<keyword evidence="6 8" id="KW-0378">Hydrolase</keyword>
<dbReference type="CDD" id="cd02133">
    <property type="entry name" value="PA_C5a_like"/>
    <property type="match status" value="1"/>
</dbReference>
<evidence type="ECO:0000256" key="1">
    <source>
        <dbReference type="ARBA" id="ARBA00011073"/>
    </source>
</evidence>
<dbReference type="InterPro" id="IPR023827">
    <property type="entry name" value="Peptidase_S8_Asp-AS"/>
</dbReference>
<comment type="caution">
    <text evidence="13">The sequence shown here is derived from an EMBL/GenBank/DDBJ whole genome shotgun (WGS) entry which is preliminary data.</text>
</comment>
<dbReference type="CDD" id="cd07474">
    <property type="entry name" value="Peptidases_S8_subtilisin_Vpr-like"/>
    <property type="match status" value="1"/>
</dbReference>
<dbReference type="RefSeq" id="WP_388040344.1">
    <property type="nucleotide sequence ID" value="NZ_JBHUEK010000025.1"/>
</dbReference>
<feature type="active site" description="Charge relay system" evidence="8">
    <location>
        <position position="181"/>
    </location>
</feature>
<dbReference type="InterPro" id="IPR036852">
    <property type="entry name" value="Peptidase_S8/S53_dom_sf"/>
</dbReference>
<keyword evidence="3" id="KW-0964">Secreted</keyword>
<dbReference type="PROSITE" id="PS00138">
    <property type="entry name" value="SUBTILASE_SER"/>
    <property type="match status" value="1"/>
</dbReference>
<dbReference type="SUPFAM" id="SSF52743">
    <property type="entry name" value="Subtilisin-like"/>
    <property type="match status" value="1"/>
</dbReference>
<dbReference type="InterPro" id="IPR050131">
    <property type="entry name" value="Peptidase_S8_subtilisin-like"/>
</dbReference>
<dbReference type="PRINTS" id="PR00723">
    <property type="entry name" value="SUBTILISIN"/>
</dbReference>
<dbReference type="Pfam" id="PF02225">
    <property type="entry name" value="PA"/>
    <property type="match status" value="1"/>
</dbReference>
<feature type="chain" id="PRO_5046008240" evidence="10">
    <location>
        <begin position="21"/>
        <end position="743"/>
    </location>
</feature>